<dbReference type="PANTHER" id="PTHR11986:SF79">
    <property type="entry name" value="ACETYLORNITHINE AMINOTRANSFERASE, MITOCHONDRIAL"/>
    <property type="match status" value="1"/>
</dbReference>
<keyword evidence="3 5" id="KW-0808">Transferase</keyword>
<dbReference type="Gene3D" id="3.40.640.10">
    <property type="entry name" value="Type I PLP-dependent aspartate aminotransferase-like (Major domain)"/>
    <property type="match status" value="2"/>
</dbReference>
<organism evidence="5 6">
    <name type="scientific">Goekera deserti</name>
    <dbReference type="NCBI Taxonomy" id="2497753"/>
    <lineage>
        <taxon>Bacteria</taxon>
        <taxon>Bacillati</taxon>
        <taxon>Actinomycetota</taxon>
        <taxon>Actinomycetes</taxon>
        <taxon>Geodermatophilales</taxon>
        <taxon>Geodermatophilaceae</taxon>
        <taxon>Goekera</taxon>
    </lineage>
</organism>
<comment type="caution">
    <text evidence="5">The sequence shown here is derived from an EMBL/GenBank/DDBJ whole genome shotgun (WGS) entry which is preliminary data.</text>
</comment>
<gene>
    <name evidence="5" type="ORF">G1H19_02855</name>
</gene>
<dbReference type="Pfam" id="PF00202">
    <property type="entry name" value="Aminotran_3"/>
    <property type="match status" value="1"/>
</dbReference>
<dbReference type="InterPro" id="IPR005814">
    <property type="entry name" value="Aminotrans_3"/>
</dbReference>
<keyword evidence="4" id="KW-0663">Pyridoxal phosphate</keyword>
<evidence type="ECO:0000256" key="1">
    <source>
        <dbReference type="ARBA" id="ARBA00001933"/>
    </source>
</evidence>
<dbReference type="GO" id="GO:0030170">
    <property type="term" value="F:pyridoxal phosphate binding"/>
    <property type="evidence" value="ECO:0007669"/>
    <property type="project" value="InterPro"/>
</dbReference>
<dbReference type="RefSeq" id="WP_162393156.1">
    <property type="nucleotide sequence ID" value="NZ_JAABOZ010000005.1"/>
</dbReference>
<comment type="cofactor">
    <cofactor evidence="1">
        <name>pyridoxal 5'-phosphate</name>
        <dbReference type="ChEBI" id="CHEBI:597326"/>
    </cofactor>
</comment>
<dbReference type="AlphaFoldDB" id="A0A7K3W9D9"/>
<dbReference type="SUPFAM" id="SSF53383">
    <property type="entry name" value="PLP-dependent transferases"/>
    <property type="match status" value="1"/>
</dbReference>
<reference evidence="5 6" key="1">
    <citation type="submission" date="2020-02" db="EMBL/GenBank/DDBJ databases">
        <title>The whole genome sequence of CPCC 205119.</title>
        <authorList>
            <person name="Jiang Z."/>
        </authorList>
    </citation>
    <scope>NUCLEOTIDE SEQUENCE [LARGE SCALE GENOMIC DNA]</scope>
    <source>
        <strain evidence="5 6">CPCC 205119</strain>
    </source>
</reference>
<protein>
    <submittedName>
        <fullName evidence="5">Aminotransferase class III-fold pyridoxal phosphate-dependent enzyme</fullName>
    </submittedName>
</protein>
<evidence type="ECO:0000256" key="4">
    <source>
        <dbReference type="ARBA" id="ARBA00022898"/>
    </source>
</evidence>
<dbReference type="InterPro" id="IPR015421">
    <property type="entry name" value="PyrdxlP-dep_Trfase_major"/>
</dbReference>
<dbReference type="EMBL" id="JAAGWK010000005">
    <property type="protein sequence ID" value="NEL52956.1"/>
    <property type="molecule type" value="Genomic_DNA"/>
</dbReference>
<dbReference type="GO" id="GO:0042802">
    <property type="term" value="F:identical protein binding"/>
    <property type="evidence" value="ECO:0007669"/>
    <property type="project" value="TreeGrafter"/>
</dbReference>
<dbReference type="InterPro" id="IPR050103">
    <property type="entry name" value="Class-III_PLP-dep_AT"/>
</dbReference>
<evidence type="ECO:0000256" key="2">
    <source>
        <dbReference type="ARBA" id="ARBA00022576"/>
    </source>
</evidence>
<dbReference type="PANTHER" id="PTHR11986">
    <property type="entry name" value="AMINOTRANSFERASE CLASS III"/>
    <property type="match status" value="1"/>
</dbReference>
<sequence>MTSPTALYTSHVRPWTGELLSTLRLDVTYTRGEGDWLSCDDGSGPPRVLDALGGYGANLFGHHHPRLRARMVQLLGDGVPVQAQGSIRPAAAELARELSDRVGRGVADYVVTFANSGAETVEAALKHATLEWRERAAERRQRLAELAGHVVAAHPETGEAQLATLRGLGYTGGTRTADAVAFALRLEDALVASTPRSLALDGGFHGKTTGAVQLTHHAAYRADFDSGSTLFVGAGGSIEDRLAACRRTVVELGVGEHGPEFTAVPVTTAVALFVEPLQGEAGVRPLRAEQLQELAAAVRAEGVPLVLDEIQSGMGRTGTFCHSEQLGVRGDYVLLSKSLGGGLVKTGALLVERSRYRPSFGRLHSSTFAEDDLSSGVALEALRLLDDDDVPARAAATGAWLMARLQELRERHPGVVAEVRGAGLMIGIEFTDQAGTSSATIRTLVSQDLLGYVLAGYLLHGHGVRVAPTLSSPRTLRLEPSYLLTEEDAKLVVAALDGACEALGKANAFHLVRHLVDPAAVGGHITDHREPLRSDALDPALPQVAFAAHSVTSAHLPLFDPSLAGFTEAQLDDLMERIAPHVEPEFHERITVRSTTGAAVQLNFLAVFSSSARMSRALREDVAPVQRLLTTAVDQAVAAGCHTLGLGGYHSILTRNGRSLPPDRIALTTGNALTVGMGLRAIWQAADERGIVPEESCFAALGANGNIASVYSELVSDRVPRMLLVGRPGREQALLGAALRVYGRALRRLRDATDAGTTASLTGVAGVLAGVPAARALAAAADPASPGQIAQLHDALAGLGDRAPVRLATDVAALADAQLVLGASNAPDPLVFPDVLGAGPVVICDVSVPMDTDASVLRERPDVTVIQGGVVRLPENPDFRIGGMPLEPGHAFACMSETILLGLEGITEHYSYGRISAEQVEEITRIADRHGFALGRPKTEMSY</sequence>
<accession>A0A7K3W9D9</accession>
<keyword evidence="6" id="KW-1185">Reference proteome</keyword>
<dbReference type="InterPro" id="IPR015422">
    <property type="entry name" value="PyrdxlP-dep_Trfase_small"/>
</dbReference>
<evidence type="ECO:0000256" key="3">
    <source>
        <dbReference type="ARBA" id="ARBA00022679"/>
    </source>
</evidence>
<dbReference type="Gene3D" id="3.90.1150.10">
    <property type="entry name" value="Aspartate Aminotransferase, domain 1"/>
    <property type="match status" value="2"/>
</dbReference>
<dbReference type="InterPro" id="IPR015424">
    <property type="entry name" value="PyrdxlP-dep_Trfase"/>
</dbReference>
<dbReference type="Proteomes" id="UP000470470">
    <property type="component" value="Unassembled WGS sequence"/>
</dbReference>
<proteinExistence type="predicted"/>
<name>A0A7K3W9D9_9ACTN</name>
<evidence type="ECO:0000313" key="5">
    <source>
        <dbReference type="EMBL" id="NEL52956.1"/>
    </source>
</evidence>
<keyword evidence="2 5" id="KW-0032">Aminotransferase</keyword>
<dbReference type="GO" id="GO:0008483">
    <property type="term" value="F:transaminase activity"/>
    <property type="evidence" value="ECO:0007669"/>
    <property type="project" value="UniProtKB-KW"/>
</dbReference>
<evidence type="ECO:0000313" key="6">
    <source>
        <dbReference type="Proteomes" id="UP000470470"/>
    </source>
</evidence>